<dbReference type="InterPro" id="IPR032696">
    <property type="entry name" value="SQ_cyclase_C"/>
</dbReference>
<keyword evidence="11" id="KW-1185">Reference proteome</keyword>
<feature type="domain" description="Squalene cyclase C-terminal" evidence="8">
    <location>
        <begin position="399"/>
        <end position="732"/>
    </location>
</feature>
<dbReference type="SUPFAM" id="SSF48239">
    <property type="entry name" value="Terpenoid cyclases/Protein prenyltransferases"/>
    <property type="match status" value="2"/>
</dbReference>
<keyword evidence="5" id="KW-0443">Lipid metabolism</keyword>
<accession>A0A9W4S983</accession>
<dbReference type="Proteomes" id="UP001153678">
    <property type="component" value="Unassembled WGS sequence"/>
</dbReference>
<dbReference type="GO" id="GO:0016104">
    <property type="term" value="P:triterpenoid biosynthetic process"/>
    <property type="evidence" value="ECO:0007669"/>
    <property type="project" value="InterPro"/>
</dbReference>
<dbReference type="SFLD" id="SFLDG01016">
    <property type="entry name" value="Prenyltransferase_Like_2"/>
    <property type="match status" value="1"/>
</dbReference>
<dbReference type="InterPro" id="IPR002365">
    <property type="entry name" value="Terpene_synthase_CS"/>
</dbReference>
<dbReference type="GO" id="GO:0006696">
    <property type="term" value="P:ergosterol biosynthetic process"/>
    <property type="evidence" value="ECO:0007669"/>
    <property type="project" value="TreeGrafter"/>
</dbReference>
<name>A0A9W4S983_9GLOM</name>
<dbReference type="FunFam" id="1.50.10.20:FF:000003">
    <property type="entry name" value="Terpene cyclase/mutase family member"/>
    <property type="match status" value="1"/>
</dbReference>
<dbReference type="EC" id="5.4.99.-" evidence="7"/>
<dbReference type="Gene3D" id="6.20.120.20">
    <property type="match status" value="1"/>
</dbReference>
<dbReference type="AlphaFoldDB" id="A0A9W4S983"/>
<dbReference type="InterPro" id="IPR008930">
    <property type="entry name" value="Terpenoid_cyclase/PrenylTrfase"/>
</dbReference>
<comment type="caution">
    <text evidence="10">The sequence shown here is derived from an EMBL/GenBank/DDBJ whole genome shotgun (WGS) entry which is preliminary data.</text>
</comment>
<dbReference type="GO" id="GO:0000250">
    <property type="term" value="F:lanosterol synthase activity"/>
    <property type="evidence" value="ECO:0007669"/>
    <property type="project" value="UniProtKB-ARBA"/>
</dbReference>
<evidence type="ECO:0000259" key="8">
    <source>
        <dbReference type="Pfam" id="PF13243"/>
    </source>
</evidence>
<evidence type="ECO:0000256" key="1">
    <source>
        <dbReference type="ARBA" id="ARBA00009755"/>
    </source>
</evidence>
<evidence type="ECO:0000256" key="4">
    <source>
        <dbReference type="ARBA" id="ARBA00022955"/>
    </source>
</evidence>
<dbReference type="Pfam" id="PF13243">
    <property type="entry name" value="SQHop_cyclase_C"/>
    <property type="match status" value="1"/>
</dbReference>
<evidence type="ECO:0000313" key="11">
    <source>
        <dbReference type="Proteomes" id="UP001153678"/>
    </source>
</evidence>
<keyword evidence="4" id="KW-0752">Steroid biosynthesis</keyword>
<evidence type="ECO:0000259" key="9">
    <source>
        <dbReference type="Pfam" id="PF13249"/>
    </source>
</evidence>
<evidence type="ECO:0000256" key="5">
    <source>
        <dbReference type="ARBA" id="ARBA00023098"/>
    </source>
</evidence>
<evidence type="ECO:0000256" key="6">
    <source>
        <dbReference type="ARBA" id="ARBA00023235"/>
    </source>
</evidence>
<dbReference type="EMBL" id="CAMKVN010000003">
    <property type="protein sequence ID" value="CAI2161402.1"/>
    <property type="molecule type" value="Genomic_DNA"/>
</dbReference>
<gene>
    <name evidence="10" type="ORF">FWILDA_LOCUS38</name>
</gene>
<evidence type="ECO:0000256" key="7">
    <source>
        <dbReference type="RuleBase" id="RU362003"/>
    </source>
</evidence>
<dbReference type="NCBIfam" id="TIGR01787">
    <property type="entry name" value="squalene_cyclas"/>
    <property type="match status" value="1"/>
</dbReference>
<reference evidence="10" key="1">
    <citation type="submission" date="2022-08" db="EMBL/GenBank/DDBJ databases">
        <authorList>
            <person name="Kallberg Y."/>
            <person name="Tangrot J."/>
            <person name="Rosling A."/>
        </authorList>
    </citation>
    <scope>NUCLEOTIDE SEQUENCE</scope>
    <source>
        <strain evidence="10">Wild A</strain>
    </source>
</reference>
<dbReference type="GO" id="GO:0005811">
    <property type="term" value="C:lipid droplet"/>
    <property type="evidence" value="ECO:0007669"/>
    <property type="project" value="InterPro"/>
</dbReference>
<dbReference type="Gene3D" id="1.50.10.20">
    <property type="match status" value="2"/>
</dbReference>
<sequence>MLSYSEKDISIEATDLSRWRLKIDHGRQTWHYLEIEEAKNWPQSIIEKYWAKQSGRTLIEILIMVEHGILIGYRRESKKFDKPKTALESARKGFEFFKLLQTEDGHWAGEYGGPMFLLPGLIISMYITHITIPDSWRIEIIRYLFNKANPVDGGWGIHVEGHSTVFGTALNYVVLRILGIEADHPYMVKARATLHKLGSAIAIPSWGKFWLSCLNAYNWEGMNPVPPELWLLPYAIPVHPGRFWVHTRAVYLPMGYMYGRRLSIDVNPFIESLRQELYDQPYDTIDWARARNNVSEADLYLPQTKALKFLNLGMTVYEKLPNFFGLRQISLDECYKLMQYEDKNTDYLDIAPVNKVMHILCTYYEEGPNSEAFKLAKERLIDYMWMSSEGMMMNGTNGSQLWDTALAAQAIIDAGLGNNVENHDSMLKALEFLDDAQIKRNPTDMEYCYRHPSKGAWGFSTRDQGYTVADCTAEGLKAVLYLQNKLNFKPTLVSKERLCQAVDILLTMQNDDGGFASYEKIRGSEFLEWINPSEVFGKIMIEYSYPECTTAVLTGLSLFKKYYPDYRVDEIEKVCQKAAKFVHTSQKEDGSWYGSWAICFTYASMFALESLAYLGETYENSESVRKGCEFLISKQNDDGGWGESYKSCETGVYSGLDQSQVVNTAYALLGLMSAKYPDEKVLRRGIELIMSRQLSTGEWKQEAIEGVFNKNVAISYPNYKFVFTIWALGKYAKIHNNPTIQF</sequence>
<dbReference type="PANTHER" id="PTHR11764:SF20">
    <property type="entry name" value="LANOSTEROL SYNTHASE"/>
    <property type="match status" value="1"/>
</dbReference>
<dbReference type="OrthoDB" id="21502at2759"/>
<evidence type="ECO:0000256" key="3">
    <source>
        <dbReference type="ARBA" id="ARBA00022737"/>
    </source>
</evidence>
<keyword evidence="6 7" id="KW-0413">Isomerase</keyword>
<evidence type="ECO:0000256" key="2">
    <source>
        <dbReference type="ARBA" id="ARBA00022516"/>
    </source>
</evidence>
<dbReference type="PROSITE" id="PS01074">
    <property type="entry name" value="TERPENE_SYNTHASES"/>
    <property type="match status" value="1"/>
</dbReference>
<proteinExistence type="inferred from homology"/>
<keyword evidence="2" id="KW-0444">Lipid biosynthesis</keyword>
<keyword evidence="3" id="KW-0677">Repeat</keyword>
<dbReference type="CDD" id="cd02892">
    <property type="entry name" value="SQCY_1"/>
    <property type="match status" value="1"/>
</dbReference>
<protein>
    <recommendedName>
        <fullName evidence="7">Terpene cyclase/mutase family member</fullName>
        <ecNumber evidence="7">5.4.99.-</ecNumber>
    </recommendedName>
</protein>
<organism evidence="10 11">
    <name type="scientific">Funneliformis geosporum</name>
    <dbReference type="NCBI Taxonomy" id="1117311"/>
    <lineage>
        <taxon>Eukaryota</taxon>
        <taxon>Fungi</taxon>
        <taxon>Fungi incertae sedis</taxon>
        <taxon>Mucoromycota</taxon>
        <taxon>Glomeromycotina</taxon>
        <taxon>Glomeromycetes</taxon>
        <taxon>Glomerales</taxon>
        <taxon>Glomeraceae</taxon>
        <taxon>Funneliformis</taxon>
    </lineage>
</organism>
<comment type="similarity">
    <text evidence="1 7">Belongs to the terpene cyclase/mutase family.</text>
</comment>
<evidence type="ECO:0000313" key="10">
    <source>
        <dbReference type="EMBL" id="CAI2161402.1"/>
    </source>
</evidence>
<dbReference type="InterPro" id="IPR018333">
    <property type="entry name" value="Squalene_cyclase"/>
</dbReference>
<feature type="domain" description="Squalene cyclase N-terminal" evidence="9">
    <location>
        <begin position="100"/>
        <end position="364"/>
    </location>
</feature>
<dbReference type="Pfam" id="PF13249">
    <property type="entry name" value="SQHop_cyclase_N"/>
    <property type="match status" value="1"/>
</dbReference>
<dbReference type="InterPro" id="IPR032697">
    <property type="entry name" value="SQ_cyclase_N"/>
</dbReference>
<dbReference type="PANTHER" id="PTHR11764">
    <property type="entry name" value="TERPENE CYCLASE/MUTASE FAMILY MEMBER"/>
    <property type="match status" value="1"/>
</dbReference>